<dbReference type="Pfam" id="PF13384">
    <property type="entry name" value="HTH_23"/>
    <property type="match status" value="1"/>
</dbReference>
<comment type="caution">
    <text evidence="2">The sequence shown here is derived from an EMBL/GenBank/DDBJ whole genome shotgun (WGS) entry which is preliminary data.</text>
</comment>
<protein>
    <recommendedName>
        <fullName evidence="1">Winged helix-turn helix domain-containing protein</fullName>
    </recommendedName>
</protein>
<evidence type="ECO:0000259" key="1">
    <source>
        <dbReference type="Pfam" id="PF13592"/>
    </source>
</evidence>
<sequence length="178" mass="20504">MARVTKALAHLSVEEVKYRLKTDSRPWCRQRWLIIYNALVEPRKVEEIARHCGVSKATVHQVISTYNRLGIEAVETAGKGGRRHEYLSMQDEKQFLAPFFARAEVGEIATATEVQCAFEALIGREVEESTIYRLLHRHGWRKLMPRSKHPQASKEAQELFKKLCRAGSSSNYHTSPRR</sequence>
<evidence type="ECO:0000313" key="3">
    <source>
        <dbReference type="Proteomes" id="UP000004508"/>
    </source>
</evidence>
<dbReference type="AlphaFoldDB" id="D6U798"/>
<dbReference type="STRING" id="485913.Krac_0259"/>
<dbReference type="SUPFAM" id="SSF46689">
    <property type="entry name" value="Homeodomain-like"/>
    <property type="match status" value="1"/>
</dbReference>
<proteinExistence type="predicted"/>
<dbReference type="EMBL" id="ADVG01000005">
    <property type="protein sequence ID" value="EFH79759.1"/>
    <property type="molecule type" value="Genomic_DNA"/>
</dbReference>
<dbReference type="OrthoDB" id="583470at2"/>
<feature type="domain" description="Winged helix-turn helix" evidence="1">
    <location>
        <begin position="112"/>
        <end position="162"/>
    </location>
</feature>
<gene>
    <name evidence="2" type="ORF">Krac_0259</name>
</gene>
<reference evidence="2 3" key="1">
    <citation type="journal article" date="2011" name="Stand. Genomic Sci.">
        <title>Non-contiguous finished genome sequence and contextual data of the filamentous soil bacterium Ktedonobacter racemifer type strain (SOSP1-21).</title>
        <authorList>
            <person name="Chang Y.J."/>
            <person name="Land M."/>
            <person name="Hauser L."/>
            <person name="Chertkov O."/>
            <person name="Del Rio T.G."/>
            <person name="Nolan M."/>
            <person name="Copeland A."/>
            <person name="Tice H."/>
            <person name="Cheng J.F."/>
            <person name="Lucas S."/>
            <person name="Han C."/>
            <person name="Goodwin L."/>
            <person name="Pitluck S."/>
            <person name="Ivanova N."/>
            <person name="Ovchinikova G."/>
            <person name="Pati A."/>
            <person name="Chen A."/>
            <person name="Palaniappan K."/>
            <person name="Mavromatis K."/>
            <person name="Liolios K."/>
            <person name="Brettin T."/>
            <person name="Fiebig A."/>
            <person name="Rohde M."/>
            <person name="Abt B."/>
            <person name="Goker M."/>
            <person name="Detter J.C."/>
            <person name="Woyke T."/>
            <person name="Bristow J."/>
            <person name="Eisen J.A."/>
            <person name="Markowitz V."/>
            <person name="Hugenholtz P."/>
            <person name="Kyrpides N.C."/>
            <person name="Klenk H.P."/>
            <person name="Lapidus A."/>
        </authorList>
    </citation>
    <scope>NUCLEOTIDE SEQUENCE [LARGE SCALE GENOMIC DNA]</scope>
    <source>
        <strain evidence="3">DSM 44963</strain>
    </source>
</reference>
<name>D6U798_KTERA</name>
<organism evidence="2 3">
    <name type="scientific">Ktedonobacter racemifer DSM 44963</name>
    <dbReference type="NCBI Taxonomy" id="485913"/>
    <lineage>
        <taxon>Bacteria</taxon>
        <taxon>Bacillati</taxon>
        <taxon>Chloroflexota</taxon>
        <taxon>Ktedonobacteria</taxon>
        <taxon>Ktedonobacterales</taxon>
        <taxon>Ktedonobacteraceae</taxon>
        <taxon>Ktedonobacter</taxon>
    </lineage>
</organism>
<dbReference type="Proteomes" id="UP000004508">
    <property type="component" value="Unassembled WGS sequence"/>
</dbReference>
<dbReference type="InterPro" id="IPR009057">
    <property type="entry name" value="Homeodomain-like_sf"/>
</dbReference>
<dbReference type="InParanoid" id="D6U798"/>
<dbReference type="RefSeq" id="WP_007921848.1">
    <property type="nucleotide sequence ID" value="NZ_ADVG01000005.1"/>
</dbReference>
<dbReference type="InterPro" id="IPR025959">
    <property type="entry name" value="Winged_HTH_dom"/>
</dbReference>
<evidence type="ECO:0000313" key="2">
    <source>
        <dbReference type="EMBL" id="EFH79759.1"/>
    </source>
</evidence>
<accession>D6U798</accession>
<keyword evidence="3" id="KW-1185">Reference proteome</keyword>
<dbReference type="eggNOG" id="COG3415">
    <property type="taxonomic scope" value="Bacteria"/>
</dbReference>
<dbReference type="Pfam" id="PF13592">
    <property type="entry name" value="HTH_33"/>
    <property type="match status" value="1"/>
</dbReference>